<dbReference type="CDD" id="cd00093">
    <property type="entry name" value="HTH_XRE"/>
    <property type="match status" value="1"/>
</dbReference>
<sequence length="175" mass="19941">MKLEEQLRYQRKQLHLSQESLAQELHVTRQTISNWENGKSLPDIYSLIAISNIFGVSLDDLIKGDTAMQKHLDVEHEITPWFLSGTIFCSFYTVLNNGPLGSALDPRLRMMLVIGQLLFSIFLLCKGRRYSHSFIEHKTDGTKVIGDRFAAWLMYYAVALQCILTVIFGALTISD</sequence>
<dbReference type="Gene3D" id="1.10.260.40">
    <property type="entry name" value="lambda repressor-like DNA-binding domains"/>
    <property type="match status" value="1"/>
</dbReference>
<dbReference type="RefSeq" id="WP_125586785.1">
    <property type="nucleotide sequence ID" value="NZ_JBHTMO010000020.1"/>
</dbReference>
<dbReference type="SUPFAM" id="SSF47413">
    <property type="entry name" value="lambda repressor-like DNA-binding domains"/>
    <property type="match status" value="1"/>
</dbReference>
<dbReference type="InterPro" id="IPR010982">
    <property type="entry name" value="Lambda_DNA-bd_dom_sf"/>
</dbReference>
<reference evidence="5" key="1">
    <citation type="journal article" date="2019" name="Int. J. Syst. Evol. Microbiol.">
        <title>The Global Catalogue of Microorganisms (GCM) 10K type strain sequencing project: providing services to taxonomists for standard genome sequencing and annotation.</title>
        <authorList>
            <consortium name="The Broad Institute Genomics Platform"/>
            <consortium name="The Broad Institute Genome Sequencing Center for Infectious Disease"/>
            <person name="Wu L."/>
            <person name="Ma J."/>
        </authorList>
    </citation>
    <scope>NUCLEOTIDE SEQUENCE [LARGE SCALE GENOMIC DNA]</scope>
    <source>
        <strain evidence="5">CCM 8911</strain>
    </source>
</reference>
<protein>
    <submittedName>
        <fullName evidence="4">Helix-turn-helix transcriptional regulator</fullName>
    </submittedName>
</protein>
<proteinExistence type="predicted"/>
<name>A0ABW4B8A6_9LACO</name>
<dbReference type="InterPro" id="IPR001387">
    <property type="entry name" value="Cro/C1-type_HTH"/>
</dbReference>
<keyword evidence="2" id="KW-0472">Membrane</keyword>
<dbReference type="PANTHER" id="PTHR46558:SF15">
    <property type="entry name" value="HELIX-TURN-HELIX DOMAIN PROTEIN"/>
    <property type="match status" value="1"/>
</dbReference>
<keyword evidence="2" id="KW-0812">Transmembrane</keyword>
<organism evidence="4 5">
    <name type="scientific">Lacticaseibacillus jixianensis</name>
    <dbReference type="NCBI Taxonomy" id="2486012"/>
    <lineage>
        <taxon>Bacteria</taxon>
        <taxon>Bacillati</taxon>
        <taxon>Bacillota</taxon>
        <taxon>Bacilli</taxon>
        <taxon>Lactobacillales</taxon>
        <taxon>Lactobacillaceae</taxon>
        <taxon>Lacticaseibacillus</taxon>
    </lineage>
</organism>
<feature type="transmembrane region" description="Helical" evidence="2">
    <location>
        <begin position="153"/>
        <end position="173"/>
    </location>
</feature>
<evidence type="ECO:0000313" key="4">
    <source>
        <dbReference type="EMBL" id="MFD1393254.1"/>
    </source>
</evidence>
<keyword evidence="1" id="KW-0238">DNA-binding</keyword>
<evidence type="ECO:0000256" key="1">
    <source>
        <dbReference type="ARBA" id="ARBA00023125"/>
    </source>
</evidence>
<evidence type="ECO:0000313" key="5">
    <source>
        <dbReference type="Proteomes" id="UP001597249"/>
    </source>
</evidence>
<keyword evidence="5" id="KW-1185">Reference proteome</keyword>
<dbReference type="Pfam" id="PF01381">
    <property type="entry name" value="HTH_3"/>
    <property type="match status" value="1"/>
</dbReference>
<accession>A0ABW4B8A6</accession>
<dbReference type="EMBL" id="JBHTMO010000020">
    <property type="protein sequence ID" value="MFD1393254.1"/>
    <property type="molecule type" value="Genomic_DNA"/>
</dbReference>
<dbReference type="PANTHER" id="PTHR46558">
    <property type="entry name" value="TRACRIPTIONAL REGULATORY PROTEIN-RELATED-RELATED"/>
    <property type="match status" value="1"/>
</dbReference>
<keyword evidence="2" id="KW-1133">Transmembrane helix</keyword>
<feature type="transmembrane region" description="Helical" evidence="2">
    <location>
        <begin position="78"/>
        <end position="95"/>
    </location>
</feature>
<feature type="domain" description="HTH cro/C1-type" evidence="3">
    <location>
        <begin position="7"/>
        <end position="61"/>
    </location>
</feature>
<comment type="caution">
    <text evidence="4">The sequence shown here is derived from an EMBL/GenBank/DDBJ whole genome shotgun (WGS) entry which is preliminary data.</text>
</comment>
<gene>
    <name evidence="4" type="ORF">ACFQ3L_06675</name>
</gene>
<dbReference type="Proteomes" id="UP001597249">
    <property type="component" value="Unassembled WGS sequence"/>
</dbReference>
<feature type="transmembrane region" description="Helical" evidence="2">
    <location>
        <begin position="107"/>
        <end position="125"/>
    </location>
</feature>
<evidence type="ECO:0000256" key="2">
    <source>
        <dbReference type="SAM" id="Phobius"/>
    </source>
</evidence>
<dbReference type="SMART" id="SM00530">
    <property type="entry name" value="HTH_XRE"/>
    <property type="match status" value="1"/>
</dbReference>
<evidence type="ECO:0000259" key="3">
    <source>
        <dbReference type="PROSITE" id="PS50943"/>
    </source>
</evidence>
<dbReference type="PROSITE" id="PS50943">
    <property type="entry name" value="HTH_CROC1"/>
    <property type="match status" value="1"/>
</dbReference>